<dbReference type="AlphaFoldDB" id="A0A0A9BVY2"/>
<accession>A0A0A9BVY2</accession>
<protein>
    <submittedName>
        <fullName evidence="1">Uncharacterized protein</fullName>
    </submittedName>
</protein>
<dbReference type="EMBL" id="GBRH01234468">
    <property type="protein sequence ID" value="JAD63427.1"/>
    <property type="molecule type" value="Transcribed_RNA"/>
</dbReference>
<reference evidence="1" key="1">
    <citation type="submission" date="2014-09" db="EMBL/GenBank/DDBJ databases">
        <authorList>
            <person name="Magalhaes I.L.F."/>
            <person name="Oliveira U."/>
            <person name="Santos F.R."/>
            <person name="Vidigal T.H.D.A."/>
            <person name="Brescovit A.D."/>
            <person name="Santos A.J."/>
        </authorList>
    </citation>
    <scope>NUCLEOTIDE SEQUENCE</scope>
    <source>
        <tissue evidence="1">Shoot tissue taken approximately 20 cm above the soil surface</tissue>
    </source>
</reference>
<reference evidence="1" key="2">
    <citation type="journal article" date="2015" name="Data Brief">
        <title>Shoot transcriptome of the giant reed, Arundo donax.</title>
        <authorList>
            <person name="Barrero R.A."/>
            <person name="Guerrero F.D."/>
            <person name="Moolhuijzen P."/>
            <person name="Goolsby J.A."/>
            <person name="Tidwell J."/>
            <person name="Bellgard S.E."/>
            <person name="Bellgard M.I."/>
        </authorList>
    </citation>
    <scope>NUCLEOTIDE SEQUENCE</scope>
    <source>
        <tissue evidence="1">Shoot tissue taken approximately 20 cm above the soil surface</tissue>
    </source>
</reference>
<proteinExistence type="predicted"/>
<name>A0A0A9BVY2_ARUDO</name>
<evidence type="ECO:0000313" key="1">
    <source>
        <dbReference type="EMBL" id="JAD63427.1"/>
    </source>
</evidence>
<organism evidence="1">
    <name type="scientific">Arundo donax</name>
    <name type="common">Giant reed</name>
    <name type="synonym">Donax arundinaceus</name>
    <dbReference type="NCBI Taxonomy" id="35708"/>
    <lineage>
        <taxon>Eukaryota</taxon>
        <taxon>Viridiplantae</taxon>
        <taxon>Streptophyta</taxon>
        <taxon>Embryophyta</taxon>
        <taxon>Tracheophyta</taxon>
        <taxon>Spermatophyta</taxon>
        <taxon>Magnoliopsida</taxon>
        <taxon>Liliopsida</taxon>
        <taxon>Poales</taxon>
        <taxon>Poaceae</taxon>
        <taxon>PACMAD clade</taxon>
        <taxon>Arundinoideae</taxon>
        <taxon>Arundineae</taxon>
        <taxon>Arundo</taxon>
    </lineage>
</organism>
<sequence>MGIGYTLIVYAGDNWLILLTF</sequence>